<organism evidence="12 13">
    <name type="scientific">Pseudomonas auratipiscis</name>
    <dbReference type="NCBI Taxonomy" id="3115853"/>
    <lineage>
        <taxon>Bacteria</taxon>
        <taxon>Pseudomonadati</taxon>
        <taxon>Pseudomonadota</taxon>
        <taxon>Gammaproteobacteria</taxon>
        <taxon>Pseudomonadales</taxon>
        <taxon>Pseudomonadaceae</taxon>
        <taxon>Pseudomonas</taxon>
    </lineage>
</organism>
<dbReference type="SMART" id="SM00421">
    <property type="entry name" value="HTH_LUXR"/>
    <property type="match status" value="1"/>
</dbReference>
<dbReference type="GO" id="GO:0006355">
    <property type="term" value="P:regulation of DNA-templated transcription"/>
    <property type="evidence" value="ECO:0007669"/>
    <property type="project" value="InterPro"/>
</dbReference>
<dbReference type="AlphaFoldDB" id="A0AB35WS65"/>
<evidence type="ECO:0000256" key="6">
    <source>
        <dbReference type="PROSITE-ProRule" id="PRU00169"/>
    </source>
</evidence>
<evidence type="ECO:0000259" key="10">
    <source>
        <dbReference type="PROSITE" id="PS50112"/>
    </source>
</evidence>
<dbReference type="SUPFAM" id="SSF52172">
    <property type="entry name" value="CheY-like"/>
    <property type="match status" value="1"/>
</dbReference>
<feature type="coiled-coil region" evidence="7">
    <location>
        <begin position="345"/>
        <end position="372"/>
    </location>
</feature>
<dbReference type="PANTHER" id="PTHR43214:SF41">
    <property type="entry name" value="NITRATE_NITRITE RESPONSE REGULATOR PROTEIN NARP"/>
    <property type="match status" value="1"/>
</dbReference>
<dbReference type="InterPro" id="IPR016032">
    <property type="entry name" value="Sig_transdc_resp-reg_C-effctor"/>
</dbReference>
<feature type="domain" description="PAS" evidence="10">
    <location>
        <begin position="224"/>
        <end position="296"/>
    </location>
</feature>
<evidence type="ECO:0000256" key="7">
    <source>
        <dbReference type="SAM" id="Coils"/>
    </source>
</evidence>
<dbReference type="EMBL" id="JAZDQP010000003">
    <property type="protein sequence ID" value="MEE1866064.1"/>
    <property type="molecule type" value="Genomic_DNA"/>
</dbReference>
<evidence type="ECO:0000259" key="11">
    <source>
        <dbReference type="PROSITE" id="PS50113"/>
    </source>
</evidence>
<dbReference type="GO" id="GO:0000160">
    <property type="term" value="P:phosphorelay signal transduction system"/>
    <property type="evidence" value="ECO:0007669"/>
    <property type="project" value="InterPro"/>
</dbReference>
<dbReference type="PANTHER" id="PTHR43214">
    <property type="entry name" value="TWO-COMPONENT RESPONSE REGULATOR"/>
    <property type="match status" value="1"/>
</dbReference>
<dbReference type="InterPro" id="IPR013656">
    <property type="entry name" value="PAS_4"/>
</dbReference>
<keyword evidence="2" id="KW-0418">Kinase</keyword>
<dbReference type="InterPro" id="IPR001789">
    <property type="entry name" value="Sig_transdc_resp-reg_receiver"/>
</dbReference>
<dbReference type="InterPro" id="IPR058245">
    <property type="entry name" value="NreC/VraR/RcsB-like_REC"/>
</dbReference>
<reference evidence="12 13" key="1">
    <citation type="submission" date="2024-01" db="EMBL/GenBank/DDBJ databases">
        <title>Unpublished Manusciprt.</title>
        <authorList>
            <person name="Duman M."/>
            <person name="Valdes E.G."/>
            <person name="Ajmi N."/>
            <person name="Altun S."/>
            <person name="Saticioglu I.B."/>
        </authorList>
    </citation>
    <scope>NUCLEOTIDE SEQUENCE [LARGE SCALE GENOMIC DNA]</scope>
    <source>
        <strain evidence="12 13">120P</strain>
    </source>
</reference>
<dbReference type="PROSITE" id="PS00622">
    <property type="entry name" value="HTH_LUXR_1"/>
    <property type="match status" value="1"/>
</dbReference>
<dbReference type="NCBIfam" id="TIGR00229">
    <property type="entry name" value="sensory_box"/>
    <property type="match status" value="1"/>
</dbReference>
<dbReference type="SUPFAM" id="SSF46894">
    <property type="entry name" value="C-terminal effector domain of the bipartite response regulators"/>
    <property type="match status" value="1"/>
</dbReference>
<evidence type="ECO:0000256" key="5">
    <source>
        <dbReference type="ARBA" id="ARBA00023163"/>
    </source>
</evidence>
<dbReference type="RefSeq" id="WP_330079112.1">
    <property type="nucleotide sequence ID" value="NZ_JAZDCU010000003.1"/>
</dbReference>
<feature type="domain" description="HTH luxR-type" evidence="8">
    <location>
        <begin position="141"/>
        <end position="206"/>
    </location>
</feature>
<dbReference type="PROSITE" id="PS50112">
    <property type="entry name" value="PAS"/>
    <property type="match status" value="1"/>
</dbReference>
<dbReference type="Pfam" id="PF00196">
    <property type="entry name" value="GerE"/>
    <property type="match status" value="1"/>
</dbReference>
<dbReference type="CDD" id="cd17535">
    <property type="entry name" value="REC_NarL-like"/>
    <property type="match status" value="1"/>
</dbReference>
<proteinExistence type="predicted"/>
<evidence type="ECO:0000259" key="8">
    <source>
        <dbReference type="PROSITE" id="PS50043"/>
    </source>
</evidence>
<dbReference type="PROSITE" id="PS50043">
    <property type="entry name" value="HTH_LUXR_2"/>
    <property type="match status" value="1"/>
</dbReference>
<dbReference type="CDD" id="cd00130">
    <property type="entry name" value="PAS"/>
    <property type="match status" value="1"/>
</dbReference>
<evidence type="ECO:0000256" key="3">
    <source>
        <dbReference type="ARBA" id="ARBA00023015"/>
    </source>
</evidence>
<dbReference type="InterPro" id="IPR000792">
    <property type="entry name" value="Tscrpt_reg_LuxR_C"/>
</dbReference>
<evidence type="ECO:0000256" key="4">
    <source>
        <dbReference type="ARBA" id="ARBA00023125"/>
    </source>
</evidence>
<dbReference type="Gene3D" id="3.30.450.20">
    <property type="entry name" value="PAS domain"/>
    <property type="match status" value="1"/>
</dbReference>
<keyword evidence="7" id="KW-0175">Coiled coil</keyword>
<dbReference type="InterPro" id="IPR011006">
    <property type="entry name" value="CheY-like_superfamily"/>
</dbReference>
<dbReference type="Pfam" id="PF00072">
    <property type="entry name" value="Response_reg"/>
    <property type="match status" value="1"/>
</dbReference>
<evidence type="ECO:0000313" key="12">
    <source>
        <dbReference type="EMBL" id="MEE1866064.1"/>
    </source>
</evidence>
<dbReference type="Gene3D" id="3.40.50.2300">
    <property type="match status" value="1"/>
</dbReference>
<keyword evidence="2" id="KW-0808">Transferase</keyword>
<dbReference type="PRINTS" id="PR00038">
    <property type="entry name" value="HTHLUXR"/>
</dbReference>
<evidence type="ECO:0000256" key="1">
    <source>
        <dbReference type="ARBA" id="ARBA00022553"/>
    </source>
</evidence>
<dbReference type="PROSITE" id="PS50110">
    <property type="entry name" value="RESPONSE_REGULATORY"/>
    <property type="match status" value="1"/>
</dbReference>
<name>A0AB35WS65_9PSED</name>
<dbReference type="GO" id="GO:0016301">
    <property type="term" value="F:kinase activity"/>
    <property type="evidence" value="ECO:0007669"/>
    <property type="project" value="UniProtKB-KW"/>
</dbReference>
<evidence type="ECO:0000313" key="13">
    <source>
        <dbReference type="Proteomes" id="UP001307839"/>
    </source>
</evidence>
<keyword evidence="3" id="KW-0805">Transcription regulation</keyword>
<dbReference type="InterPro" id="IPR039420">
    <property type="entry name" value="WalR-like"/>
</dbReference>
<keyword evidence="1 6" id="KW-0597">Phosphoprotein</keyword>
<dbReference type="GO" id="GO:0003677">
    <property type="term" value="F:DNA binding"/>
    <property type="evidence" value="ECO:0007669"/>
    <property type="project" value="UniProtKB-KW"/>
</dbReference>
<sequence>MSRVLIADEHPITRHAVRLLLEEERHSIIGEAVDGLEALGMVTSLRPDLLIIDVDLSRVTGLDVIRRLRARGVTQPILGFSTQDSEHLVSRFLQAGASGFVSKHQESEVLKEAVAVLLRGQTYFPSTMLGSVNKGTLKENDAERIAALSNRELSVLGLLASGHSNQEIASELTISEKSVSTYRARMRVKLNLHSMIELIDFARRNRLVSSTKLLAAPTNETDAQSSMWRSMVESLPGAFYVRDTQARLLYANPAHLQMYNANLESVLGTRTTEVDWYTPKDATNMLVFLQREIAEQRSFDKDIELNIHGNRRVLHHWGTPYRDQEGNLLGMICCSTDITQRYEQLDSLRVRAEKAELAQQQLTELLASISQQLGAGLTSLADTLMAEDAAQVAARRQVQQLQQHLNCLHDALTQPSDDDAQIGPIDIAEVLPVVTGQLRTSADTKRLKQYIEVNEPSRLRVTVHRKRLFDLLLHLGRYVIDLTCDGEVRWKVVATVKDMNLGARLSIEGIPLNNVQSRRSYSLSELTHESDAAGAKRNSLDLNIARHLALQLGAELHITRGAENSVTTTLHLLLPLAPRT</sequence>
<dbReference type="InterPro" id="IPR000700">
    <property type="entry name" value="PAS-assoc_C"/>
</dbReference>
<keyword evidence="13" id="KW-1185">Reference proteome</keyword>
<feature type="domain" description="Response regulatory" evidence="9">
    <location>
        <begin position="3"/>
        <end position="118"/>
    </location>
</feature>
<keyword evidence="5" id="KW-0804">Transcription</keyword>
<dbReference type="SUPFAM" id="SSF55785">
    <property type="entry name" value="PYP-like sensor domain (PAS domain)"/>
    <property type="match status" value="1"/>
</dbReference>
<dbReference type="InterPro" id="IPR000014">
    <property type="entry name" value="PAS"/>
</dbReference>
<dbReference type="Proteomes" id="UP001307839">
    <property type="component" value="Unassembled WGS sequence"/>
</dbReference>
<feature type="modified residue" description="4-aspartylphosphate" evidence="6">
    <location>
        <position position="53"/>
    </location>
</feature>
<dbReference type="PROSITE" id="PS50113">
    <property type="entry name" value="PAC"/>
    <property type="match status" value="1"/>
</dbReference>
<accession>A0AB35WS65</accession>
<evidence type="ECO:0000256" key="2">
    <source>
        <dbReference type="ARBA" id="ARBA00022777"/>
    </source>
</evidence>
<comment type="caution">
    <text evidence="12">The sequence shown here is derived from an EMBL/GenBank/DDBJ whole genome shotgun (WGS) entry which is preliminary data.</text>
</comment>
<gene>
    <name evidence="12" type="ORF">V0R53_06605</name>
</gene>
<keyword evidence="4" id="KW-0238">DNA-binding</keyword>
<protein>
    <submittedName>
        <fullName evidence="12">Response regulator</fullName>
    </submittedName>
</protein>
<feature type="domain" description="PAC" evidence="11">
    <location>
        <begin position="297"/>
        <end position="350"/>
    </location>
</feature>
<dbReference type="Pfam" id="PF08448">
    <property type="entry name" value="PAS_4"/>
    <property type="match status" value="1"/>
</dbReference>
<dbReference type="CDD" id="cd06170">
    <property type="entry name" value="LuxR_C_like"/>
    <property type="match status" value="1"/>
</dbReference>
<evidence type="ECO:0000259" key="9">
    <source>
        <dbReference type="PROSITE" id="PS50110"/>
    </source>
</evidence>
<dbReference type="SMART" id="SM00448">
    <property type="entry name" value="REC"/>
    <property type="match status" value="1"/>
</dbReference>
<dbReference type="InterPro" id="IPR035965">
    <property type="entry name" value="PAS-like_dom_sf"/>
</dbReference>